<evidence type="ECO:0000256" key="3">
    <source>
        <dbReference type="ARBA" id="ARBA00022908"/>
    </source>
</evidence>
<dbReference type="InterPro" id="IPR050090">
    <property type="entry name" value="Tyrosine_recombinase_XerCD"/>
</dbReference>
<dbReference type="Pfam" id="PF00589">
    <property type="entry name" value="Phage_integrase"/>
    <property type="match status" value="1"/>
</dbReference>
<evidence type="ECO:0000313" key="9">
    <source>
        <dbReference type="EMBL" id="MCC2210776.1"/>
    </source>
</evidence>
<sequence length="323" mass="37168">MNEAEILNKIMQALPQGSQGGIVINIINTSNPQNNISQSNIILNNDINVAEIERLKNKDMPDFEEYLAKQRRSHNTVYSYVFSVSDFFSRCDCLDDSNIEKWIQILKKEKKSSKTINLRLCGVMAFAKFKGIKLNVNKLPVQKKSFVDNVITTDEYYKLLSCLKSDNKMKGYWMIRFLGQTGARVSEFVRFEKKTLEDGYIDLDTKCHSRRILVPDKLIKESKEYFAGVQGRWLFPGQKKGQHITAGGVNSLLKDFAKKYDIREEVMHPHSFRHFFAIQSLNNGVDMSLLKDLLGHGSIDTTQIYTQLSSTEQKKRFNAAVKW</sequence>
<dbReference type="SUPFAM" id="SSF56349">
    <property type="entry name" value="DNA breaking-rejoining enzymes"/>
    <property type="match status" value="1"/>
</dbReference>
<keyword evidence="10" id="KW-1185">Reference proteome</keyword>
<gene>
    <name evidence="9" type="ORF">LKE05_08235</name>
</gene>
<protein>
    <submittedName>
        <fullName evidence="9">Site-specific integrase</fullName>
    </submittedName>
</protein>
<evidence type="ECO:0000259" key="7">
    <source>
        <dbReference type="PROSITE" id="PS51898"/>
    </source>
</evidence>
<organism evidence="9 10">
    <name type="scientific">Hominilimicola fabiformis</name>
    <dbReference type="NCBI Taxonomy" id="2885356"/>
    <lineage>
        <taxon>Bacteria</taxon>
        <taxon>Bacillati</taxon>
        <taxon>Bacillota</taxon>
        <taxon>Clostridia</taxon>
        <taxon>Eubacteriales</taxon>
        <taxon>Oscillospiraceae</taxon>
        <taxon>Hominilimicola</taxon>
    </lineage>
</organism>
<evidence type="ECO:0000313" key="10">
    <source>
        <dbReference type="Proteomes" id="UP001198242"/>
    </source>
</evidence>
<evidence type="ECO:0000256" key="6">
    <source>
        <dbReference type="PROSITE-ProRule" id="PRU01248"/>
    </source>
</evidence>
<dbReference type="RefSeq" id="WP_308456507.1">
    <property type="nucleotide sequence ID" value="NZ_JAJEQM010000010.1"/>
</dbReference>
<comment type="caution">
    <text evidence="9">The sequence shown here is derived from an EMBL/GenBank/DDBJ whole genome shotgun (WGS) entry which is preliminary data.</text>
</comment>
<feature type="domain" description="Tyr recombinase" evidence="7">
    <location>
        <begin position="146"/>
        <end position="318"/>
    </location>
</feature>
<dbReference type="InterPro" id="IPR004107">
    <property type="entry name" value="Integrase_SAM-like_N"/>
</dbReference>
<dbReference type="Proteomes" id="UP001198242">
    <property type="component" value="Unassembled WGS sequence"/>
</dbReference>
<dbReference type="Gene3D" id="1.10.150.130">
    <property type="match status" value="1"/>
</dbReference>
<dbReference type="AlphaFoldDB" id="A0AAE3DZL8"/>
<keyword evidence="4 6" id="KW-0238">DNA-binding</keyword>
<evidence type="ECO:0000256" key="5">
    <source>
        <dbReference type="ARBA" id="ARBA00023172"/>
    </source>
</evidence>
<dbReference type="InterPro" id="IPR002104">
    <property type="entry name" value="Integrase_catalytic"/>
</dbReference>
<dbReference type="InterPro" id="IPR044068">
    <property type="entry name" value="CB"/>
</dbReference>
<proteinExistence type="inferred from homology"/>
<dbReference type="PROSITE" id="PS51898">
    <property type="entry name" value="TYR_RECOMBINASE"/>
    <property type="match status" value="1"/>
</dbReference>
<evidence type="ECO:0000259" key="8">
    <source>
        <dbReference type="PROSITE" id="PS51900"/>
    </source>
</evidence>
<dbReference type="InterPro" id="IPR010998">
    <property type="entry name" value="Integrase_recombinase_N"/>
</dbReference>
<dbReference type="Gene3D" id="1.10.443.10">
    <property type="entry name" value="Intergrase catalytic core"/>
    <property type="match status" value="1"/>
</dbReference>
<feature type="domain" description="Core-binding (CB)" evidence="8">
    <location>
        <begin position="57"/>
        <end position="131"/>
    </location>
</feature>
<dbReference type="EMBL" id="JAJEQM010000010">
    <property type="protein sequence ID" value="MCC2210776.1"/>
    <property type="molecule type" value="Genomic_DNA"/>
</dbReference>
<reference evidence="9 10" key="1">
    <citation type="submission" date="2021-10" db="EMBL/GenBank/DDBJ databases">
        <title>Anaerobic single-cell dispensing facilitates the cultivation of human gut bacteria.</title>
        <authorList>
            <person name="Afrizal A."/>
        </authorList>
    </citation>
    <scope>NUCLEOTIDE SEQUENCE [LARGE SCALE GENOMIC DNA]</scope>
    <source>
        <strain evidence="9 10">CLA-AA-H232</strain>
    </source>
</reference>
<dbReference type="InterPro" id="IPR013762">
    <property type="entry name" value="Integrase-like_cat_sf"/>
</dbReference>
<comment type="similarity">
    <text evidence="2">Belongs to the 'phage' integrase family.</text>
</comment>
<dbReference type="Pfam" id="PF02899">
    <property type="entry name" value="Phage_int_SAM_1"/>
    <property type="match status" value="1"/>
</dbReference>
<dbReference type="GO" id="GO:0006310">
    <property type="term" value="P:DNA recombination"/>
    <property type="evidence" value="ECO:0007669"/>
    <property type="project" value="UniProtKB-KW"/>
</dbReference>
<keyword evidence="5" id="KW-0233">DNA recombination</keyword>
<dbReference type="GO" id="GO:0003677">
    <property type="term" value="F:DNA binding"/>
    <property type="evidence" value="ECO:0007669"/>
    <property type="project" value="UniProtKB-UniRule"/>
</dbReference>
<evidence type="ECO:0000256" key="1">
    <source>
        <dbReference type="ARBA" id="ARBA00003283"/>
    </source>
</evidence>
<dbReference type="PANTHER" id="PTHR30349:SF89">
    <property type="entry name" value="INTEGRASE_RECOMBINASE"/>
    <property type="match status" value="1"/>
</dbReference>
<name>A0AAE3DZL8_9FIRM</name>
<comment type="function">
    <text evidence="1">Site-specific tyrosine recombinase, which acts by catalyzing the cutting and rejoining of the recombining DNA molecules.</text>
</comment>
<dbReference type="InterPro" id="IPR011010">
    <property type="entry name" value="DNA_brk_join_enz"/>
</dbReference>
<dbReference type="PANTHER" id="PTHR30349">
    <property type="entry name" value="PHAGE INTEGRASE-RELATED"/>
    <property type="match status" value="1"/>
</dbReference>
<dbReference type="PROSITE" id="PS51900">
    <property type="entry name" value="CB"/>
    <property type="match status" value="1"/>
</dbReference>
<evidence type="ECO:0000256" key="2">
    <source>
        <dbReference type="ARBA" id="ARBA00008857"/>
    </source>
</evidence>
<keyword evidence="3" id="KW-0229">DNA integration</keyword>
<evidence type="ECO:0000256" key="4">
    <source>
        <dbReference type="ARBA" id="ARBA00023125"/>
    </source>
</evidence>
<accession>A0AAE3DZL8</accession>
<dbReference type="GO" id="GO:0015074">
    <property type="term" value="P:DNA integration"/>
    <property type="evidence" value="ECO:0007669"/>
    <property type="project" value="UniProtKB-KW"/>
</dbReference>